<protein>
    <submittedName>
        <fullName evidence="1">Uncharacterized protein</fullName>
    </submittedName>
</protein>
<organism evidence="1 2">
    <name type="scientific">Pluteus cervinus</name>
    <dbReference type="NCBI Taxonomy" id="181527"/>
    <lineage>
        <taxon>Eukaryota</taxon>
        <taxon>Fungi</taxon>
        <taxon>Dikarya</taxon>
        <taxon>Basidiomycota</taxon>
        <taxon>Agaricomycotina</taxon>
        <taxon>Agaricomycetes</taxon>
        <taxon>Agaricomycetidae</taxon>
        <taxon>Agaricales</taxon>
        <taxon>Pluteineae</taxon>
        <taxon>Pluteaceae</taxon>
        <taxon>Pluteus</taxon>
    </lineage>
</organism>
<accession>A0ACD3AYG8</accession>
<keyword evidence="2" id="KW-1185">Reference proteome</keyword>
<dbReference type="Proteomes" id="UP000308600">
    <property type="component" value="Unassembled WGS sequence"/>
</dbReference>
<sequence length="614" mass="67991">MSAHDSPYGLVVKCGLDNVQTTKDIVFASVHDCSYDALKRIIDQFLPHTQYAIAYKDHDGEIADITTDEGLADAIEYFQSGSDDLSGSSSHSASSRASSAPPVITVRVQVRLEYDGPALSATGSLPSVGEDHFRLYGGYTTPNTGTSFSDYVRELLQVPIAEEGHSIASSQDDTTSTLILTQCSGCGAQLVDIRYICLTCHEKTQGEPSARNPGYELCLTCIEEKGVVHAIEASASGDEDISSSSPGHQSFFAQAPQRGQLRHAFIVKYWNSTSDHWEDVDLEQHIENSQNSRCSFCWNLLDRESTRYKCFSCNNINACIACYSRIHERHPLHTFLVVPDRLTSERLHLHSTPSDVEQPSVHSGISCAYCALQIIGPRLHCVECSPSLDFCETCEYAGMTENFDSIDGRHDPNTHCWLKMPHPVSASELQRRSRRAYEAAQPPNDHRVPCDGCEENIRGIRYQCASCPSTPELVCNLCESCEEISYIVHDDMHSFFKIPRRVDRPLETPQALVPPLYSVAAGPSPTSGSLSVSDPKGYLSGVQHKAVCDQCVTAIKGEWFRCGNCTRDLCDVCQNVDTHDKTHIFLVIKSMVDMTTVKHTLHNKTIMPYPVYSN</sequence>
<evidence type="ECO:0000313" key="2">
    <source>
        <dbReference type="Proteomes" id="UP000308600"/>
    </source>
</evidence>
<gene>
    <name evidence="1" type="ORF">BDN72DRAFT_533577</name>
</gene>
<evidence type="ECO:0000313" key="1">
    <source>
        <dbReference type="EMBL" id="TFK70565.1"/>
    </source>
</evidence>
<name>A0ACD3AYG8_9AGAR</name>
<reference evidence="1 2" key="1">
    <citation type="journal article" date="2019" name="Nat. Ecol. Evol.">
        <title>Megaphylogeny resolves global patterns of mushroom evolution.</title>
        <authorList>
            <person name="Varga T."/>
            <person name="Krizsan K."/>
            <person name="Foldi C."/>
            <person name="Dima B."/>
            <person name="Sanchez-Garcia M."/>
            <person name="Sanchez-Ramirez S."/>
            <person name="Szollosi G.J."/>
            <person name="Szarkandi J.G."/>
            <person name="Papp V."/>
            <person name="Albert L."/>
            <person name="Andreopoulos W."/>
            <person name="Angelini C."/>
            <person name="Antonin V."/>
            <person name="Barry K.W."/>
            <person name="Bougher N.L."/>
            <person name="Buchanan P."/>
            <person name="Buyck B."/>
            <person name="Bense V."/>
            <person name="Catcheside P."/>
            <person name="Chovatia M."/>
            <person name="Cooper J."/>
            <person name="Damon W."/>
            <person name="Desjardin D."/>
            <person name="Finy P."/>
            <person name="Geml J."/>
            <person name="Haridas S."/>
            <person name="Hughes K."/>
            <person name="Justo A."/>
            <person name="Karasinski D."/>
            <person name="Kautmanova I."/>
            <person name="Kiss B."/>
            <person name="Kocsube S."/>
            <person name="Kotiranta H."/>
            <person name="LaButti K.M."/>
            <person name="Lechner B.E."/>
            <person name="Liimatainen K."/>
            <person name="Lipzen A."/>
            <person name="Lukacs Z."/>
            <person name="Mihaltcheva S."/>
            <person name="Morgado L.N."/>
            <person name="Niskanen T."/>
            <person name="Noordeloos M.E."/>
            <person name="Ohm R.A."/>
            <person name="Ortiz-Santana B."/>
            <person name="Ovrebo C."/>
            <person name="Racz N."/>
            <person name="Riley R."/>
            <person name="Savchenko A."/>
            <person name="Shiryaev A."/>
            <person name="Soop K."/>
            <person name="Spirin V."/>
            <person name="Szebenyi C."/>
            <person name="Tomsovsky M."/>
            <person name="Tulloss R.E."/>
            <person name="Uehling J."/>
            <person name="Grigoriev I.V."/>
            <person name="Vagvolgyi C."/>
            <person name="Papp T."/>
            <person name="Martin F.M."/>
            <person name="Miettinen O."/>
            <person name="Hibbett D.S."/>
            <person name="Nagy L.G."/>
        </authorList>
    </citation>
    <scope>NUCLEOTIDE SEQUENCE [LARGE SCALE GENOMIC DNA]</scope>
    <source>
        <strain evidence="1 2">NL-1719</strain>
    </source>
</reference>
<proteinExistence type="predicted"/>
<dbReference type="EMBL" id="ML208311">
    <property type="protein sequence ID" value="TFK70565.1"/>
    <property type="molecule type" value="Genomic_DNA"/>
</dbReference>